<dbReference type="Gene3D" id="3.55.50.60">
    <property type="entry name" value="DotD protein"/>
    <property type="match status" value="1"/>
</dbReference>
<proteinExistence type="predicted"/>
<keyword evidence="2" id="KW-1185">Reference proteome</keyword>
<protein>
    <recommendedName>
        <fullName evidence="3">DotD</fullName>
    </recommendedName>
</protein>
<dbReference type="InterPro" id="IPR038140">
    <property type="entry name" value="DotD_sf"/>
</dbReference>
<dbReference type="Pfam" id="PF16816">
    <property type="entry name" value="DotD"/>
    <property type="match status" value="1"/>
</dbReference>
<evidence type="ECO:0000313" key="1">
    <source>
        <dbReference type="EMBL" id="VVC75102.1"/>
    </source>
</evidence>
<organism evidence="1 2">
    <name type="scientific">Aquicella siphonis</name>
    <dbReference type="NCBI Taxonomy" id="254247"/>
    <lineage>
        <taxon>Bacteria</taxon>
        <taxon>Pseudomonadati</taxon>
        <taxon>Pseudomonadota</taxon>
        <taxon>Gammaproteobacteria</taxon>
        <taxon>Legionellales</taxon>
        <taxon>Coxiellaceae</taxon>
        <taxon>Aquicella</taxon>
    </lineage>
</organism>
<name>A0A5E4PF13_9COXI</name>
<dbReference type="EMBL" id="LR699119">
    <property type="protein sequence ID" value="VVC75102.1"/>
    <property type="molecule type" value="Genomic_DNA"/>
</dbReference>
<accession>A0A5E4PF13</accession>
<gene>
    <name evidence="1" type="ORF">AQUSIP_03780</name>
</gene>
<dbReference type="NCBIfam" id="NF033882">
    <property type="entry name" value="T4SS_lipo_DotD"/>
    <property type="match status" value="1"/>
</dbReference>
<evidence type="ECO:0008006" key="3">
    <source>
        <dbReference type="Google" id="ProtNLM"/>
    </source>
</evidence>
<sequence>MFVMNEQRQDEMRITGKSSNMNHKIGIVTFLSLLLCACAAPKPPQGYDVSKSEASLAEASYSVSRSVVDLAETAQAAHPLPALAPPPSPATYGMAGLTTVDWSGPVEPLLKQMAVASNYRLRVLGTAPAIPVIVTVYSKNVMLGDILRDVGYQCGRRATVVIYPETRVIELRYAKN</sequence>
<dbReference type="InterPro" id="IPR031817">
    <property type="entry name" value="DotD"/>
</dbReference>
<dbReference type="Proteomes" id="UP000324194">
    <property type="component" value="Chromosome 1"/>
</dbReference>
<dbReference type="AlphaFoldDB" id="A0A5E4PF13"/>
<evidence type="ECO:0000313" key="2">
    <source>
        <dbReference type="Proteomes" id="UP000324194"/>
    </source>
</evidence>
<reference evidence="1 2" key="1">
    <citation type="submission" date="2019-08" db="EMBL/GenBank/DDBJ databases">
        <authorList>
            <person name="Guy L."/>
        </authorList>
    </citation>
    <scope>NUCLEOTIDE SEQUENCE [LARGE SCALE GENOMIC DNA]</scope>
    <source>
        <strain evidence="1 2">SGT-108</strain>
    </source>
</reference>
<dbReference type="KEGG" id="asip:AQUSIP_03780"/>